<dbReference type="EMBL" id="GG662853">
    <property type="protein sequence ID" value="EAR87324.2"/>
    <property type="molecule type" value="Genomic_DNA"/>
</dbReference>
<feature type="region of interest" description="Disordered" evidence="2">
    <location>
        <begin position="480"/>
        <end position="508"/>
    </location>
</feature>
<feature type="compositionally biased region" description="Basic and acidic residues" evidence="2">
    <location>
        <begin position="485"/>
        <end position="499"/>
    </location>
</feature>
<keyword evidence="3" id="KW-1133">Transmembrane helix</keyword>
<name>I7M6V3_TETTS</name>
<keyword evidence="3" id="KW-0472">Membrane</keyword>
<organism evidence="4 5">
    <name type="scientific">Tetrahymena thermophila (strain SB210)</name>
    <dbReference type="NCBI Taxonomy" id="312017"/>
    <lineage>
        <taxon>Eukaryota</taxon>
        <taxon>Sar</taxon>
        <taxon>Alveolata</taxon>
        <taxon>Ciliophora</taxon>
        <taxon>Intramacronucleata</taxon>
        <taxon>Oligohymenophorea</taxon>
        <taxon>Hymenostomatida</taxon>
        <taxon>Tetrahymenina</taxon>
        <taxon>Tetrahymenidae</taxon>
        <taxon>Tetrahymena</taxon>
    </lineage>
</organism>
<protein>
    <submittedName>
        <fullName evidence="4">Transmembrane protein, putative</fullName>
    </submittedName>
</protein>
<evidence type="ECO:0000256" key="2">
    <source>
        <dbReference type="SAM" id="MobiDB-lite"/>
    </source>
</evidence>
<reference evidence="5" key="1">
    <citation type="journal article" date="2006" name="PLoS Biol.">
        <title>Macronuclear genome sequence of the ciliate Tetrahymena thermophila, a model eukaryote.</title>
        <authorList>
            <person name="Eisen J.A."/>
            <person name="Coyne R.S."/>
            <person name="Wu M."/>
            <person name="Wu D."/>
            <person name="Thiagarajan M."/>
            <person name="Wortman J.R."/>
            <person name="Badger J.H."/>
            <person name="Ren Q."/>
            <person name="Amedeo P."/>
            <person name="Jones K.M."/>
            <person name="Tallon L.J."/>
            <person name="Delcher A.L."/>
            <person name="Salzberg S.L."/>
            <person name="Silva J.C."/>
            <person name="Haas B.J."/>
            <person name="Majoros W.H."/>
            <person name="Farzad M."/>
            <person name="Carlton J.M."/>
            <person name="Smith R.K. Jr."/>
            <person name="Garg J."/>
            <person name="Pearlman R.E."/>
            <person name="Karrer K.M."/>
            <person name="Sun L."/>
            <person name="Manning G."/>
            <person name="Elde N.C."/>
            <person name="Turkewitz A.P."/>
            <person name="Asai D.J."/>
            <person name="Wilkes D.E."/>
            <person name="Wang Y."/>
            <person name="Cai H."/>
            <person name="Collins K."/>
            <person name="Stewart B.A."/>
            <person name="Lee S.R."/>
            <person name="Wilamowska K."/>
            <person name="Weinberg Z."/>
            <person name="Ruzzo W.L."/>
            <person name="Wloga D."/>
            <person name="Gaertig J."/>
            <person name="Frankel J."/>
            <person name="Tsao C.-C."/>
            <person name="Gorovsky M.A."/>
            <person name="Keeling P.J."/>
            <person name="Waller R.F."/>
            <person name="Patron N.J."/>
            <person name="Cherry J.M."/>
            <person name="Stover N.A."/>
            <person name="Krieger C.J."/>
            <person name="del Toro C."/>
            <person name="Ryder H.F."/>
            <person name="Williamson S.C."/>
            <person name="Barbeau R.A."/>
            <person name="Hamilton E.P."/>
            <person name="Orias E."/>
        </authorList>
    </citation>
    <scope>NUCLEOTIDE SEQUENCE [LARGE SCALE GENOMIC DNA]</scope>
    <source>
        <strain evidence="5">SB210</strain>
    </source>
</reference>
<dbReference type="AlphaFoldDB" id="I7M6V3"/>
<feature type="transmembrane region" description="Helical" evidence="3">
    <location>
        <begin position="56"/>
        <end position="72"/>
    </location>
</feature>
<evidence type="ECO:0000256" key="1">
    <source>
        <dbReference type="SAM" id="Coils"/>
    </source>
</evidence>
<accession>I7M6V3</accession>
<keyword evidence="1" id="KW-0175">Coiled coil</keyword>
<sequence length="1087" mass="126963">MKKYNLNKYTLRYFNSSYEKEFNEKDAIKKYKLQLAIAIYYTIMNSIYLGVDGFDLNLILYTIMLLIFIILVHQKKILVYYTNILIILATQFSYLIYIKEREGQISAGEIFINGQAVSSLFLLSSQSFYFDAITMIICQAMLRYMMQTLSYLNLLDAFQIIFINSTFKYLQQRQERQTFFEKKKAEQWNLCTDNLFQNTVVLTKYDKVTCKVCVQDCNYQARKLKIYDDDSFEEFSQTVKIDLSKSKISFLLSNEKNTLKDYLLLKHYLQSNLKKRKAGKIPNQIQSQSGSSQQDTNQQESKKVTQQNIDGSTSIKYAKHDVLYVTYENPKCQGEIKRMKIKAGTLELDYPFIILSMQDVSSQTNLSNLKIKSTKNDLIYIKSINEIRDKVVKIISQITSSRFSSQKNETNSINQQNQRRVSNEEVQLNGFITYKKQRSFYDQREQNQTNKQNANTPVNNTFLNVQDQITFQAASENYSQQNCVENKDEKDSKNIKLEGNDNNNQSPLSADIYLNKANLKKEIKQLQQNSKQQDEQIKYYNQQQNFILQQKNISTSIYQKTNQLLLPPQSEPLISQFSQRISDFKEKDELSDIASEYRSQKLYQQNNNQNNKILKKSSFNNSYYEGDSIQLIENDEIDYKISSLKLGLSCLLNNTYSLLDYIILSNEKSHFKKLIVKPNSLQLRKLEQFLKQLFPNLKVTYQTQELQDKELKTDIRRLKYILISIISSYFYRKKELDAQFNNPIRNHSNTFMILTDQLNQTVLPNKTKQLYKYQQQIHNLEYDKQIEILLNISINEQPHFTSISFSVQNFGSINLQPENSLNIINSPKVRNISDTCIPISYTNKIAGPEKFTSFMSKNMCINGTCDLTIREMEIRNIYFNIMRLGPYMPEYDSSLNLFQFDIFENIDVIEQIPSATNIQTTQTNIMMQPTSGFNVENSVKQTNGVQLLNKINLNLAPQFSSDNQSTKHRKSNFFQQGAANLNITFPNGKSQDVIRKKSAQRSKFNSNESVFSKKKIPLDEFKQQAIERIKENIQSFDGDFDIGSYITFSSGNEQKMEEHMEDSLYISKKLPKSFWDIVQSEEIQQQI</sequence>
<evidence type="ECO:0000313" key="5">
    <source>
        <dbReference type="Proteomes" id="UP000009168"/>
    </source>
</evidence>
<dbReference type="InParanoid" id="I7M6V3"/>
<dbReference type="Proteomes" id="UP000009168">
    <property type="component" value="Unassembled WGS sequence"/>
</dbReference>
<keyword evidence="3 4" id="KW-0812">Transmembrane</keyword>
<proteinExistence type="predicted"/>
<gene>
    <name evidence="4" type="ORF">TTHERM_00058360</name>
</gene>
<dbReference type="GeneID" id="7835092"/>
<keyword evidence="5" id="KW-1185">Reference proteome</keyword>
<feature type="coiled-coil region" evidence="1">
    <location>
        <begin position="509"/>
        <end position="543"/>
    </location>
</feature>
<evidence type="ECO:0000256" key="3">
    <source>
        <dbReference type="SAM" id="Phobius"/>
    </source>
</evidence>
<feature type="region of interest" description="Disordered" evidence="2">
    <location>
        <begin position="279"/>
        <end position="308"/>
    </location>
</feature>
<feature type="transmembrane region" description="Helical" evidence="3">
    <location>
        <begin position="33"/>
        <end position="50"/>
    </location>
</feature>
<dbReference type="RefSeq" id="XP_001007569.2">
    <property type="nucleotide sequence ID" value="XM_001007569.2"/>
</dbReference>
<dbReference type="KEGG" id="tet:TTHERM_00058360"/>
<evidence type="ECO:0000313" key="4">
    <source>
        <dbReference type="EMBL" id="EAR87324.2"/>
    </source>
</evidence>
<feature type="transmembrane region" description="Helical" evidence="3">
    <location>
        <begin position="79"/>
        <end position="98"/>
    </location>
</feature>
<feature type="compositionally biased region" description="Low complexity" evidence="2">
    <location>
        <begin position="284"/>
        <end position="299"/>
    </location>
</feature>